<evidence type="ECO:0000313" key="2">
    <source>
        <dbReference type="EMBL" id="BBM39204.1"/>
    </source>
</evidence>
<dbReference type="EMBL" id="AP019823">
    <property type="protein sequence ID" value="BBM39204.1"/>
    <property type="molecule type" value="Genomic_DNA"/>
</dbReference>
<feature type="chain" id="PRO_5022075426" description="Lipoprotein" evidence="1">
    <location>
        <begin position="20"/>
        <end position="73"/>
    </location>
</feature>
<dbReference type="Proteomes" id="UP000321892">
    <property type="component" value="Chromosome"/>
</dbReference>
<evidence type="ECO:0000313" key="3">
    <source>
        <dbReference type="Proteomes" id="UP000321892"/>
    </source>
</evidence>
<protein>
    <recommendedName>
        <fullName evidence="4">Lipoprotein</fullName>
    </recommendedName>
</protein>
<keyword evidence="1" id="KW-0732">Signal</keyword>
<dbReference type="RefSeq" id="WP_036088222.1">
    <property type="nucleotide sequence ID" value="NZ_AP019823.1"/>
</dbReference>
<evidence type="ECO:0000256" key="1">
    <source>
        <dbReference type="SAM" id="SignalP"/>
    </source>
</evidence>
<dbReference type="PROSITE" id="PS51257">
    <property type="entry name" value="PROKAR_LIPOPROTEIN"/>
    <property type="match status" value="1"/>
</dbReference>
<name>A0A510JIU7_9FUSO</name>
<reference evidence="2 3" key="1">
    <citation type="submission" date="2019-07" db="EMBL/GenBank/DDBJ databases">
        <title>Complete Genome Sequence of Leptotrichia hofstadii Strain JCM16775.</title>
        <authorList>
            <person name="Watanabe S."/>
            <person name="Cui L."/>
        </authorList>
    </citation>
    <scope>NUCLEOTIDE SEQUENCE [LARGE SCALE GENOMIC DNA]</scope>
    <source>
        <strain evidence="2 3">JCM16775</strain>
    </source>
</reference>
<accession>A0A510JIU7</accession>
<dbReference type="KEGG" id="lhf:JCM16775_1915"/>
<feature type="signal peptide" evidence="1">
    <location>
        <begin position="1"/>
        <end position="19"/>
    </location>
</feature>
<proteinExistence type="predicted"/>
<dbReference type="OrthoDB" id="80986at2"/>
<sequence length="73" mass="8552">MKNVLRVLFLGSLMLSITACELFSPKEWAKYQRGKAKRGYTCDYHRDRGYECYDKRPFCKRDSTGEITECTAD</sequence>
<gene>
    <name evidence="2" type="ORF">JCM16775_1915</name>
</gene>
<keyword evidence="3" id="KW-1185">Reference proteome</keyword>
<dbReference type="AlphaFoldDB" id="A0A510JIU7"/>
<organism evidence="2 3">
    <name type="scientific">Leptotrichia hofstadii</name>
    <dbReference type="NCBI Taxonomy" id="157688"/>
    <lineage>
        <taxon>Bacteria</taxon>
        <taxon>Fusobacteriati</taxon>
        <taxon>Fusobacteriota</taxon>
        <taxon>Fusobacteriia</taxon>
        <taxon>Fusobacteriales</taxon>
        <taxon>Leptotrichiaceae</taxon>
        <taxon>Leptotrichia</taxon>
    </lineage>
</organism>
<evidence type="ECO:0008006" key="4">
    <source>
        <dbReference type="Google" id="ProtNLM"/>
    </source>
</evidence>